<gene>
    <name evidence="1" type="ORF">CC80DRAFT_323685</name>
</gene>
<dbReference type="AlphaFoldDB" id="A0A6A5U2U4"/>
<protein>
    <submittedName>
        <fullName evidence="1">Uncharacterized protein</fullName>
    </submittedName>
</protein>
<accession>A0A6A5U2U4</accession>
<keyword evidence="2" id="KW-1185">Reference proteome</keyword>
<dbReference type="EMBL" id="ML976985">
    <property type="protein sequence ID" value="KAF1959231.1"/>
    <property type="molecule type" value="Genomic_DNA"/>
</dbReference>
<evidence type="ECO:0000313" key="2">
    <source>
        <dbReference type="Proteomes" id="UP000800035"/>
    </source>
</evidence>
<evidence type="ECO:0000313" key="1">
    <source>
        <dbReference type="EMBL" id="KAF1959231.1"/>
    </source>
</evidence>
<dbReference type="Proteomes" id="UP000800035">
    <property type="component" value="Unassembled WGS sequence"/>
</dbReference>
<reference evidence="1" key="1">
    <citation type="journal article" date="2020" name="Stud. Mycol.">
        <title>101 Dothideomycetes genomes: a test case for predicting lifestyles and emergence of pathogens.</title>
        <authorList>
            <person name="Haridas S."/>
            <person name="Albert R."/>
            <person name="Binder M."/>
            <person name="Bloem J."/>
            <person name="Labutti K."/>
            <person name="Salamov A."/>
            <person name="Andreopoulos B."/>
            <person name="Baker S."/>
            <person name="Barry K."/>
            <person name="Bills G."/>
            <person name="Bluhm B."/>
            <person name="Cannon C."/>
            <person name="Castanera R."/>
            <person name="Culley D."/>
            <person name="Daum C."/>
            <person name="Ezra D."/>
            <person name="Gonzalez J."/>
            <person name="Henrissat B."/>
            <person name="Kuo A."/>
            <person name="Liang C."/>
            <person name="Lipzen A."/>
            <person name="Lutzoni F."/>
            <person name="Magnuson J."/>
            <person name="Mondo S."/>
            <person name="Nolan M."/>
            <person name="Ohm R."/>
            <person name="Pangilinan J."/>
            <person name="Park H.-J."/>
            <person name="Ramirez L."/>
            <person name="Alfaro M."/>
            <person name="Sun H."/>
            <person name="Tritt A."/>
            <person name="Yoshinaga Y."/>
            <person name="Zwiers L.-H."/>
            <person name="Turgeon B."/>
            <person name="Goodwin S."/>
            <person name="Spatafora J."/>
            <person name="Crous P."/>
            <person name="Grigoriev I."/>
        </authorList>
    </citation>
    <scope>NUCLEOTIDE SEQUENCE</scope>
    <source>
        <strain evidence="1">CBS 675.92</strain>
    </source>
</reference>
<name>A0A6A5U2U4_9PLEO</name>
<sequence length="94" mass="11147">MSWPSLSRYRLFTLYFSPLRLDNTLALHVRLQLQCRPADRWPAKAATCDMIYSSIPRPRRNSCPFFRIQFFSLPSSLSTPHFVDRSPHFYFQSC</sequence>
<organism evidence="1 2">
    <name type="scientific">Byssothecium circinans</name>
    <dbReference type="NCBI Taxonomy" id="147558"/>
    <lineage>
        <taxon>Eukaryota</taxon>
        <taxon>Fungi</taxon>
        <taxon>Dikarya</taxon>
        <taxon>Ascomycota</taxon>
        <taxon>Pezizomycotina</taxon>
        <taxon>Dothideomycetes</taxon>
        <taxon>Pleosporomycetidae</taxon>
        <taxon>Pleosporales</taxon>
        <taxon>Massarineae</taxon>
        <taxon>Massarinaceae</taxon>
        <taxon>Byssothecium</taxon>
    </lineage>
</organism>
<proteinExistence type="predicted"/>